<evidence type="ECO:0000313" key="5">
    <source>
        <dbReference type="Proteomes" id="UP000822688"/>
    </source>
</evidence>
<sequence>MGRKRALLVGINYTDDPENKLRGCWNDVERLGECLVSRYGFPKETICTLVDRPGTSPRMMPTGEVIREKLCELTTGLQWGDCIIFHFSGHGVQLPPEGEPDETGMKEAIVPVDFNMITDDDFRILVDKIPDGVAFTFIADCCHSGGLIAHSEQQVGSVHTKPTSLLSSLGPQPQEEESDEEEEPVVVSDEVMIEILASMLGSVSSQDPSVSLLEVLAMMQAANSASMDMSLLDLIAIYVTSQQQNVSMSDILESMLVEEESTPEKQNAAQKAFATSTGSLQRDRQLKKDRIQHMLGSTKAHNVQRFLRSSHARRSLSTRGFGGAPYNESYGGHQHYPPQDQNRSSFSHNHSELILPHQHCLYPSPDISGSFYNDANAPWQYPPPLKYTLSDPGPYASTHSHAGAPDPSEPNPFGSHPSMQRWGSDLGSGGYGTAGHDRYSGQAMQGGLAQFQPPWAAKPAVVNGPAFGDNHDAGFRIDVHGRPELPGAWSHGRPNSCPGGGGDIYAKKRSMPLHAVTRKLSERAGRKVEAGNIRTNLYDLFGEKSSITCKAVVATILDGLTNKGGSSSARGILKRISNKSIDFLNSKLHDPKTRIDKYLRATTSASGVTPTSTLHQIPKRPDRCVLITACQSDELANEHRNVIHGAFTKVILDIIEEHKASLLDNHRLVYESRHRLAKKPYKQHPCLYSTPQQAHNVFICY</sequence>
<feature type="region of interest" description="Disordered" evidence="2">
    <location>
        <begin position="390"/>
        <end position="438"/>
    </location>
</feature>
<feature type="domain" description="Peptidase C14 caspase" evidence="3">
    <location>
        <begin position="3"/>
        <end position="223"/>
    </location>
</feature>
<gene>
    <name evidence="4" type="ORF">KC19_4G098500</name>
</gene>
<dbReference type="AlphaFoldDB" id="A0A8T0I9J8"/>
<evidence type="ECO:0000313" key="4">
    <source>
        <dbReference type="EMBL" id="KAG0579431.1"/>
    </source>
</evidence>
<comment type="similarity">
    <text evidence="1">Belongs to the peptidase C14B family.</text>
</comment>
<dbReference type="Gene3D" id="3.40.50.12660">
    <property type="match status" value="1"/>
</dbReference>
<dbReference type="PANTHER" id="PTHR48104:SF30">
    <property type="entry name" value="METACASPASE-1"/>
    <property type="match status" value="1"/>
</dbReference>
<keyword evidence="5" id="KW-1185">Reference proteome</keyword>
<feature type="domain" description="Peptidase C14 caspase" evidence="3">
    <location>
        <begin position="615"/>
        <end position="691"/>
    </location>
</feature>
<evidence type="ECO:0000259" key="3">
    <source>
        <dbReference type="Pfam" id="PF00656"/>
    </source>
</evidence>
<feature type="compositionally biased region" description="Polar residues" evidence="2">
    <location>
        <begin position="160"/>
        <end position="171"/>
    </location>
</feature>
<dbReference type="Gene3D" id="3.40.50.1460">
    <property type="match status" value="1"/>
</dbReference>
<feature type="region of interest" description="Disordered" evidence="2">
    <location>
        <begin position="160"/>
        <end position="185"/>
    </location>
</feature>
<dbReference type="GO" id="GO:0004197">
    <property type="term" value="F:cysteine-type endopeptidase activity"/>
    <property type="evidence" value="ECO:0007669"/>
    <property type="project" value="InterPro"/>
</dbReference>
<accession>A0A8T0I9J8</accession>
<proteinExistence type="inferred from homology"/>
<feature type="region of interest" description="Disordered" evidence="2">
    <location>
        <begin position="307"/>
        <end position="347"/>
    </location>
</feature>
<dbReference type="PANTHER" id="PTHR48104">
    <property type="entry name" value="METACASPASE-4"/>
    <property type="match status" value="1"/>
</dbReference>
<dbReference type="InterPro" id="IPR050452">
    <property type="entry name" value="Metacaspase"/>
</dbReference>
<reference evidence="4" key="1">
    <citation type="submission" date="2020-06" db="EMBL/GenBank/DDBJ databases">
        <title>WGS assembly of Ceratodon purpureus strain R40.</title>
        <authorList>
            <person name="Carey S.B."/>
            <person name="Jenkins J."/>
            <person name="Shu S."/>
            <person name="Lovell J.T."/>
            <person name="Sreedasyam A."/>
            <person name="Maumus F."/>
            <person name="Tiley G.P."/>
            <person name="Fernandez-Pozo N."/>
            <person name="Barry K."/>
            <person name="Chen C."/>
            <person name="Wang M."/>
            <person name="Lipzen A."/>
            <person name="Daum C."/>
            <person name="Saski C.A."/>
            <person name="Payton A.C."/>
            <person name="Mcbreen J.C."/>
            <person name="Conrad R.E."/>
            <person name="Kollar L.M."/>
            <person name="Olsson S."/>
            <person name="Huttunen S."/>
            <person name="Landis J.B."/>
            <person name="Wickett N.J."/>
            <person name="Johnson M.G."/>
            <person name="Rensing S.A."/>
            <person name="Grimwood J."/>
            <person name="Schmutz J."/>
            <person name="Mcdaniel S.F."/>
        </authorList>
    </citation>
    <scope>NUCLEOTIDE SEQUENCE</scope>
    <source>
        <strain evidence="4">R40</strain>
    </source>
</reference>
<dbReference type="GO" id="GO:0006508">
    <property type="term" value="P:proteolysis"/>
    <property type="evidence" value="ECO:0007669"/>
    <property type="project" value="InterPro"/>
</dbReference>
<dbReference type="InterPro" id="IPR011600">
    <property type="entry name" value="Pept_C14_caspase"/>
</dbReference>
<comment type="caution">
    <text evidence="4">The sequence shown here is derived from an EMBL/GenBank/DDBJ whole genome shotgun (WGS) entry which is preliminary data.</text>
</comment>
<dbReference type="GO" id="GO:0005737">
    <property type="term" value="C:cytoplasm"/>
    <property type="evidence" value="ECO:0007669"/>
    <property type="project" value="TreeGrafter"/>
</dbReference>
<evidence type="ECO:0000256" key="1">
    <source>
        <dbReference type="ARBA" id="ARBA00009005"/>
    </source>
</evidence>
<evidence type="ECO:0000256" key="2">
    <source>
        <dbReference type="SAM" id="MobiDB-lite"/>
    </source>
</evidence>
<dbReference type="EMBL" id="CM026424">
    <property type="protein sequence ID" value="KAG0579431.1"/>
    <property type="molecule type" value="Genomic_DNA"/>
</dbReference>
<feature type="region of interest" description="Disordered" evidence="2">
    <location>
        <begin position="258"/>
        <end position="284"/>
    </location>
</feature>
<name>A0A8T0I9J8_CERPU</name>
<dbReference type="Pfam" id="PF00656">
    <property type="entry name" value="Peptidase_C14"/>
    <property type="match status" value="2"/>
</dbReference>
<dbReference type="Proteomes" id="UP000822688">
    <property type="component" value="Chromosome 4"/>
</dbReference>
<protein>
    <recommendedName>
        <fullName evidence="3">Peptidase C14 caspase domain-containing protein</fullName>
    </recommendedName>
</protein>
<feature type="compositionally biased region" description="Polar residues" evidence="2">
    <location>
        <begin position="264"/>
        <end position="280"/>
    </location>
</feature>
<organism evidence="4 5">
    <name type="scientific">Ceratodon purpureus</name>
    <name type="common">Fire moss</name>
    <name type="synonym">Dicranum purpureum</name>
    <dbReference type="NCBI Taxonomy" id="3225"/>
    <lineage>
        <taxon>Eukaryota</taxon>
        <taxon>Viridiplantae</taxon>
        <taxon>Streptophyta</taxon>
        <taxon>Embryophyta</taxon>
        <taxon>Bryophyta</taxon>
        <taxon>Bryophytina</taxon>
        <taxon>Bryopsida</taxon>
        <taxon>Dicranidae</taxon>
        <taxon>Pseudoditrichales</taxon>
        <taxon>Ditrichaceae</taxon>
        <taxon>Ceratodon</taxon>
    </lineage>
</organism>
<feature type="compositionally biased region" description="Acidic residues" evidence="2">
    <location>
        <begin position="174"/>
        <end position="184"/>
    </location>
</feature>